<keyword evidence="2 4" id="KW-0863">Zinc-finger</keyword>
<feature type="region of interest" description="Disordered" evidence="6">
    <location>
        <begin position="124"/>
        <end position="159"/>
    </location>
</feature>
<feature type="compositionally biased region" description="Low complexity" evidence="6">
    <location>
        <begin position="149"/>
        <end position="158"/>
    </location>
</feature>
<evidence type="ECO:0000256" key="6">
    <source>
        <dbReference type="SAM" id="MobiDB-lite"/>
    </source>
</evidence>
<dbReference type="InterPro" id="IPR011989">
    <property type="entry name" value="ARM-like"/>
</dbReference>
<evidence type="ECO:0000313" key="9">
    <source>
        <dbReference type="EMBL" id="KAF2073024.1"/>
    </source>
</evidence>
<dbReference type="SMART" id="SM00456">
    <property type="entry name" value="WW"/>
    <property type="match status" value="2"/>
</dbReference>
<dbReference type="PANTHER" id="PTHR46464">
    <property type="entry name" value="ANK_REP_REGION DOMAIN-CONTAINING PROTEIN"/>
    <property type="match status" value="1"/>
</dbReference>
<dbReference type="Gene3D" id="2.20.70.10">
    <property type="match status" value="1"/>
</dbReference>
<evidence type="ECO:0000256" key="3">
    <source>
        <dbReference type="ARBA" id="ARBA00022833"/>
    </source>
</evidence>
<dbReference type="CDD" id="cd00201">
    <property type="entry name" value="WW"/>
    <property type="match status" value="1"/>
</dbReference>
<feature type="compositionally biased region" description="Polar residues" evidence="6">
    <location>
        <begin position="124"/>
        <end position="148"/>
    </location>
</feature>
<dbReference type="SMART" id="SM00185">
    <property type="entry name" value="ARM"/>
    <property type="match status" value="13"/>
</dbReference>
<dbReference type="GO" id="GO:0008270">
    <property type="term" value="F:zinc ion binding"/>
    <property type="evidence" value="ECO:0007669"/>
    <property type="project" value="UniProtKB-KW"/>
</dbReference>
<evidence type="ECO:0000256" key="4">
    <source>
        <dbReference type="PROSITE-ProRule" id="PRU00091"/>
    </source>
</evidence>
<evidence type="ECO:0000313" key="10">
    <source>
        <dbReference type="Proteomes" id="UP000695562"/>
    </source>
</evidence>
<feature type="region of interest" description="Disordered" evidence="6">
    <location>
        <begin position="32"/>
        <end position="86"/>
    </location>
</feature>
<dbReference type="PROSITE" id="PS50178">
    <property type="entry name" value="ZF_FYVE"/>
    <property type="match status" value="1"/>
</dbReference>
<feature type="repeat" description="ARM" evidence="5">
    <location>
        <begin position="853"/>
        <end position="896"/>
    </location>
</feature>
<dbReference type="SUPFAM" id="SSF51045">
    <property type="entry name" value="WW domain"/>
    <property type="match status" value="1"/>
</dbReference>
<keyword evidence="1" id="KW-0479">Metal-binding</keyword>
<evidence type="ECO:0000256" key="5">
    <source>
        <dbReference type="PROSITE-ProRule" id="PRU00259"/>
    </source>
</evidence>
<dbReference type="InterPro" id="IPR043379">
    <property type="entry name" value="ANKAR"/>
</dbReference>
<dbReference type="PANTHER" id="PTHR46464:SF2">
    <property type="entry name" value="ANKYRIN AND ARMADILLO REPEAT-CONTAINING PROTEIN"/>
    <property type="match status" value="1"/>
</dbReference>
<dbReference type="SUPFAM" id="SSF48371">
    <property type="entry name" value="ARM repeat"/>
    <property type="match status" value="4"/>
</dbReference>
<dbReference type="Gene3D" id="3.30.40.10">
    <property type="entry name" value="Zinc/RING finger domain, C3HC4 (zinc finger)"/>
    <property type="match status" value="1"/>
</dbReference>
<dbReference type="EMBL" id="AJWJ01000232">
    <property type="protein sequence ID" value="KAF2073024.1"/>
    <property type="molecule type" value="Genomic_DNA"/>
</dbReference>
<feature type="domain" description="WW" evidence="7">
    <location>
        <begin position="90"/>
        <end position="123"/>
    </location>
</feature>
<sequence>MDPSLMPIPPQPWTIVSSNTGRLFYFNPMTQQQSVVPPPGSVPVQQHQIPQQPISQPIQQQQQPFIKPINSNNSSGNNSLNSSSSSLIKQSLPEGWEEDIDPQGRVYYIDHINKITSWIHPSVSQSLHSNTPKLNASNNSNVATTPIPSNNSNSSSSNTHIAYPSFNEYNNNVYNVNSPMVSSSLPKVIPVPIQKPPQSNNSNNSSNNNNSDSYRPRNISAPSPPIRVASFTPTTSSTPTTTTTVPSKSSPNNGLLSHNSPLWDLEKLVPSCSNCYVPFTVIKRRHHCRCCYREFCDPCTLQRIKIPQFDFTDPVRVCDYCYNHTSANEKTCISRLIPYLFDNYRDVNQQYQALLEIYDFVLSNQNHPTSIEHALVGGLKPFLEFVVRSTKDKDKHEAVALCCQVMAFTCKYEKLLKFISDKDQIISLFEVMATSSNSSVITDCAKVIKAILIKLKSTTSSGTTSTNSTPSTKPIVAPTTANNNATAANNAVVDLLISKSCITQFMTTLEQQGKPSKSKDEIQLECLKIVKRLVQHENTALALVESAAIEVITPLLLSSRQDIIKRVLKTLLTFVEYDNKNSEKIAASGGVLYLSELFLKQMSPNNNIYILMLLNYITKSKYSSMIIESEGLVDNLLEPFNSNVNSKEFKELIFLIDSLFKANSQQQQNQTYISQVICNHKEFLNALVNQCTRVPELESISMDILVNLCLVDECKEILRSMGIIDPLLSVICEKSKSPIIPLKILGNLAKNNLEVCSDIFEVGGLTVLIDLLVAPPPQPTKKPVAAAVPTKVPYSGDIDDLINNTLEDKEKQDDDEKKLKEYTNTQMQVVKLLAMLSYSKNIVKEFVNFENGNGIKTLVSLMNPSKDDAIKEIATEALSNLCENETCAILVISEGGLNYAMGLLSSNQTQIKTNTLKLIQKLVLHSPDIKLAISEGTSIQKIVEMLGNSANPELKKCAVFSLAELCRENESNRDLAFKCGCLPTLVSLFNTYTQDIKTLVCVLEILSGFVAQNEQYKTMILNTDLIQSIIEYLFTSGVNGNNDSFVIQSQVHSVHILSLLIKENSDLVKRVLDSGIILSLIPLLSINNSYLQEYTLATLKKISKSTTSEIRDTMISSGILSSLSNLLQSKNESILTNNLFILIELSKSQDCGGFLLSTNAVAQISELVISPNTPQTVKELSILLISSLFETSSNNSNIWEVFTSKAGIPGIVALLSSSNSSLAVSAANSLSTIVVDGPGRARVVESGGLPAILLAMKSPDVNLASSSLITIYGLSLEDELCEFIVNMGALDSLASMLSNDYRNTINVDTKLYACETIYNLSSNQVCRSLICQNSLIIQSMFDLLFSENPNHKNAACKTIALLATDATTAKFVTENGGLIGLVPLLSASQDEMTQLSSSMALVNLVKNHPESKSEILTSTSEDGSPGISSIIKILGGAGDSDAEKQHSVVVDLQILELLELLCDDPKFPSLVQSNEGMTSLLSLLIATSSRKESTNKEEAHNYCTILFKTLSIIVYLSANQEIRKSLLSNDFLKTLSSLLTPPPETLVSLDDTSALSSLLDIQEKESTTKQPTSNILKSIESNEDKEEINKLSLSLIYTLAISEEGKHSIRNSNLISLVVRFLSSKIDDQICISLKTLTLLSLSSLNRVELFNSGGFDRILDLLCNSNHQQVLLYSLHAINNLVVLEQNYSTFIKRDCLQHIIKCISIQYEPLQLISITLINRHLSVSKCIDDLIEKYGFITLLVNILNNASSEHLILLVLKTMNDMIPYDCARTSIASLLPKEILVALQTVPNLSLRELSSNLLAMGSCLP</sequence>
<dbReference type="PROSITE" id="PS50020">
    <property type="entry name" value="WW_DOMAIN_2"/>
    <property type="match status" value="2"/>
</dbReference>
<gene>
    <name evidence="9" type="ORF">CYY_005670</name>
</gene>
<dbReference type="SMART" id="SM00064">
    <property type="entry name" value="FYVE"/>
    <property type="match status" value="1"/>
</dbReference>
<dbReference type="InterPro" id="IPR000306">
    <property type="entry name" value="Znf_FYVE"/>
</dbReference>
<feature type="domain" description="WW" evidence="7">
    <location>
        <begin position="7"/>
        <end position="40"/>
    </location>
</feature>
<feature type="repeat" description="ARM" evidence="5">
    <location>
        <begin position="1206"/>
        <end position="1248"/>
    </location>
</feature>
<dbReference type="PROSITE" id="PS01159">
    <property type="entry name" value="WW_DOMAIN_1"/>
    <property type="match status" value="1"/>
</dbReference>
<evidence type="ECO:0000259" key="8">
    <source>
        <dbReference type="PROSITE" id="PS50178"/>
    </source>
</evidence>
<dbReference type="Pfam" id="PF00397">
    <property type="entry name" value="WW"/>
    <property type="match status" value="1"/>
</dbReference>
<evidence type="ECO:0000256" key="1">
    <source>
        <dbReference type="ARBA" id="ARBA00022723"/>
    </source>
</evidence>
<accession>A0A8J4PUQ0</accession>
<name>A0A8J4PUQ0_9MYCE</name>
<dbReference type="SUPFAM" id="SSF57903">
    <property type="entry name" value="FYVE/PHD zinc finger"/>
    <property type="match status" value="1"/>
</dbReference>
<feature type="domain" description="FYVE-type" evidence="8">
    <location>
        <begin position="266"/>
        <end position="326"/>
    </location>
</feature>
<keyword evidence="3" id="KW-0862">Zinc</keyword>
<dbReference type="InterPro" id="IPR011011">
    <property type="entry name" value="Znf_FYVE_PHD"/>
</dbReference>
<dbReference type="InterPro" id="IPR036020">
    <property type="entry name" value="WW_dom_sf"/>
</dbReference>
<reference evidence="9" key="1">
    <citation type="submission" date="2020-01" db="EMBL/GenBank/DDBJ databases">
        <title>Development of genomics and gene disruption for Polysphondylium violaceum indicates a role for the polyketide synthase stlB in stalk morphogenesis.</title>
        <authorList>
            <person name="Narita B."/>
            <person name="Kawabe Y."/>
            <person name="Kin K."/>
            <person name="Saito T."/>
            <person name="Gibbs R."/>
            <person name="Kuspa A."/>
            <person name="Muzny D."/>
            <person name="Queller D."/>
            <person name="Richards S."/>
            <person name="Strassman J."/>
            <person name="Sucgang R."/>
            <person name="Worley K."/>
            <person name="Schaap P."/>
        </authorList>
    </citation>
    <scope>NUCLEOTIDE SEQUENCE</scope>
    <source>
        <strain evidence="9">QSvi11</strain>
    </source>
</reference>
<evidence type="ECO:0000256" key="2">
    <source>
        <dbReference type="ARBA" id="ARBA00022771"/>
    </source>
</evidence>
<dbReference type="OrthoDB" id="3045089at2759"/>
<feature type="compositionally biased region" description="Low complexity" evidence="6">
    <location>
        <begin position="188"/>
        <end position="211"/>
    </location>
</feature>
<dbReference type="InterPro" id="IPR017455">
    <property type="entry name" value="Znf_FYVE-rel"/>
</dbReference>
<dbReference type="Proteomes" id="UP000695562">
    <property type="component" value="Unassembled WGS sequence"/>
</dbReference>
<organism evidence="9 10">
    <name type="scientific">Polysphondylium violaceum</name>
    <dbReference type="NCBI Taxonomy" id="133409"/>
    <lineage>
        <taxon>Eukaryota</taxon>
        <taxon>Amoebozoa</taxon>
        <taxon>Evosea</taxon>
        <taxon>Eumycetozoa</taxon>
        <taxon>Dictyostelia</taxon>
        <taxon>Dictyosteliales</taxon>
        <taxon>Dictyosteliaceae</taxon>
        <taxon>Polysphondylium</taxon>
    </lineage>
</organism>
<dbReference type="InterPro" id="IPR000225">
    <property type="entry name" value="Armadillo"/>
</dbReference>
<dbReference type="InterPro" id="IPR016024">
    <property type="entry name" value="ARM-type_fold"/>
</dbReference>
<feature type="region of interest" description="Disordered" evidence="6">
    <location>
        <begin position="188"/>
        <end position="253"/>
    </location>
</feature>
<dbReference type="Gene3D" id="1.25.10.10">
    <property type="entry name" value="Leucine-rich Repeat Variant"/>
    <property type="match status" value="6"/>
</dbReference>
<feature type="compositionally biased region" description="Low complexity" evidence="6">
    <location>
        <begin position="230"/>
        <end position="251"/>
    </location>
</feature>
<dbReference type="InterPro" id="IPR001202">
    <property type="entry name" value="WW_dom"/>
</dbReference>
<evidence type="ECO:0000259" key="7">
    <source>
        <dbReference type="PROSITE" id="PS50020"/>
    </source>
</evidence>
<dbReference type="InterPro" id="IPR013083">
    <property type="entry name" value="Znf_RING/FYVE/PHD"/>
</dbReference>
<dbReference type="PROSITE" id="PS50176">
    <property type="entry name" value="ARM_REPEAT"/>
    <property type="match status" value="2"/>
</dbReference>
<proteinExistence type="predicted"/>
<dbReference type="Pfam" id="PF01363">
    <property type="entry name" value="FYVE"/>
    <property type="match status" value="1"/>
</dbReference>
<feature type="compositionally biased region" description="Low complexity" evidence="6">
    <location>
        <begin position="42"/>
        <end position="86"/>
    </location>
</feature>
<protein>
    <submittedName>
        <fullName evidence="9">Uncharacterized protein</fullName>
    </submittedName>
</protein>
<comment type="caution">
    <text evidence="9">The sequence shown here is derived from an EMBL/GenBank/DDBJ whole genome shotgun (WGS) entry which is preliminary data.</text>
</comment>
<keyword evidence="10" id="KW-1185">Reference proteome</keyword>